<evidence type="ECO:0000256" key="1">
    <source>
        <dbReference type="SAM" id="MobiDB-lite"/>
    </source>
</evidence>
<feature type="region of interest" description="Disordered" evidence="1">
    <location>
        <begin position="1"/>
        <end position="25"/>
    </location>
</feature>
<comment type="caution">
    <text evidence="2">The sequence shown here is derived from an EMBL/GenBank/DDBJ whole genome shotgun (WGS) entry which is preliminary data.</text>
</comment>
<name>A0A151MSG1_ALLMI</name>
<organism evidence="2 3">
    <name type="scientific">Alligator mississippiensis</name>
    <name type="common">American alligator</name>
    <dbReference type="NCBI Taxonomy" id="8496"/>
    <lineage>
        <taxon>Eukaryota</taxon>
        <taxon>Metazoa</taxon>
        <taxon>Chordata</taxon>
        <taxon>Craniata</taxon>
        <taxon>Vertebrata</taxon>
        <taxon>Euteleostomi</taxon>
        <taxon>Archelosauria</taxon>
        <taxon>Archosauria</taxon>
        <taxon>Crocodylia</taxon>
        <taxon>Alligatoridae</taxon>
        <taxon>Alligatorinae</taxon>
        <taxon>Alligator</taxon>
    </lineage>
</organism>
<proteinExistence type="predicted"/>
<protein>
    <submittedName>
        <fullName evidence="2">Uncharacterized protein</fullName>
    </submittedName>
</protein>
<gene>
    <name evidence="2" type="ORF">Y1Q_0003635</name>
</gene>
<dbReference type="Proteomes" id="UP000050525">
    <property type="component" value="Unassembled WGS sequence"/>
</dbReference>
<sequence length="95" mass="10709">MLSGRCGGSSRQLKPSSAQLWQPQLPDNIQSPVKLRCIRTMEQLPHECQSGWELQVKAGTLDWTSPLQTGVRGRHRRLVSKNLISRSAESNWVSQ</sequence>
<evidence type="ECO:0000313" key="3">
    <source>
        <dbReference type="Proteomes" id="UP000050525"/>
    </source>
</evidence>
<dbReference type="AlphaFoldDB" id="A0A151MSG1"/>
<feature type="compositionally biased region" description="Polar residues" evidence="1">
    <location>
        <begin position="9"/>
        <end position="25"/>
    </location>
</feature>
<reference evidence="2 3" key="1">
    <citation type="journal article" date="2012" name="Genome Biol.">
        <title>Sequencing three crocodilian genomes to illuminate the evolution of archosaurs and amniotes.</title>
        <authorList>
            <person name="St John J.A."/>
            <person name="Braun E.L."/>
            <person name="Isberg S.R."/>
            <person name="Miles L.G."/>
            <person name="Chong A.Y."/>
            <person name="Gongora J."/>
            <person name="Dalzell P."/>
            <person name="Moran C."/>
            <person name="Bed'hom B."/>
            <person name="Abzhanov A."/>
            <person name="Burgess S.C."/>
            <person name="Cooksey A.M."/>
            <person name="Castoe T.A."/>
            <person name="Crawford N.G."/>
            <person name="Densmore L.D."/>
            <person name="Drew J.C."/>
            <person name="Edwards S.V."/>
            <person name="Faircloth B.C."/>
            <person name="Fujita M.K."/>
            <person name="Greenwold M.J."/>
            <person name="Hoffmann F.G."/>
            <person name="Howard J.M."/>
            <person name="Iguchi T."/>
            <person name="Janes D.E."/>
            <person name="Khan S.Y."/>
            <person name="Kohno S."/>
            <person name="de Koning A.J."/>
            <person name="Lance S.L."/>
            <person name="McCarthy F.M."/>
            <person name="McCormack J.E."/>
            <person name="Merchant M.E."/>
            <person name="Peterson D.G."/>
            <person name="Pollock D.D."/>
            <person name="Pourmand N."/>
            <person name="Raney B.J."/>
            <person name="Roessler K.A."/>
            <person name="Sanford J.R."/>
            <person name="Sawyer R.H."/>
            <person name="Schmidt C.J."/>
            <person name="Triplett E.W."/>
            <person name="Tuberville T.D."/>
            <person name="Venegas-Anaya M."/>
            <person name="Howard J.T."/>
            <person name="Jarvis E.D."/>
            <person name="Guillette L.J.Jr."/>
            <person name="Glenn T.C."/>
            <person name="Green R.E."/>
            <person name="Ray D.A."/>
        </authorList>
    </citation>
    <scope>NUCLEOTIDE SEQUENCE [LARGE SCALE GENOMIC DNA]</scope>
    <source>
        <strain evidence="2">KSC_2009_1</strain>
    </source>
</reference>
<evidence type="ECO:0000313" key="2">
    <source>
        <dbReference type="EMBL" id="KYO27462.1"/>
    </source>
</evidence>
<keyword evidence="3" id="KW-1185">Reference proteome</keyword>
<dbReference type="EMBL" id="AKHW03005169">
    <property type="protein sequence ID" value="KYO27462.1"/>
    <property type="molecule type" value="Genomic_DNA"/>
</dbReference>
<accession>A0A151MSG1</accession>